<accession>A0A6G2BQ19</accession>
<protein>
    <submittedName>
        <fullName evidence="1">Uncharacterized protein</fullName>
    </submittedName>
</protein>
<organism evidence="1">
    <name type="scientific">Klebsiella pneumoniae</name>
    <dbReference type="NCBI Taxonomy" id="573"/>
    <lineage>
        <taxon>Bacteria</taxon>
        <taxon>Pseudomonadati</taxon>
        <taxon>Pseudomonadota</taxon>
        <taxon>Gammaproteobacteria</taxon>
        <taxon>Enterobacterales</taxon>
        <taxon>Enterobacteriaceae</taxon>
        <taxon>Klebsiella/Raoultella group</taxon>
        <taxon>Klebsiella</taxon>
        <taxon>Klebsiella pneumoniae complex</taxon>
    </lineage>
</organism>
<evidence type="ECO:0000313" key="1">
    <source>
        <dbReference type="EMBL" id="MTF90137.1"/>
    </source>
</evidence>
<proteinExistence type="predicted"/>
<sequence>MTKKKAPEEKKKAGRKQEIKDNFDLFCLFKEVTAMNELSGKCRLVISDTIKEIMGGTKEAYAPRKIFHIIQNESKISTESVKRRIEGNEIFGRFSYSDESVKKYKRVVLAVIKALEEELAKGTPLLKSDPDAHKYLNADEAQELRTMISDGRTKEELVAYIQGLM</sequence>
<name>A0A6G2BQ19_KLEPN</name>
<dbReference type="AlphaFoldDB" id="A0A6G2BQ19"/>
<reference evidence="1" key="1">
    <citation type="journal article" date="2019" name="PLoS ONE">
        <title>Whole genome sequencing snapshot of multi-drug resistant Klebsiella pneumoniae strains from hospitals and receiving wastewater treatment plants in Southern Romania.</title>
        <authorList>
            <person name="Paraschiv S."/>
            <person name="Surleac M."/>
            <person name="Czobor Barbu I."/>
            <person name="Popa L.I."/>
            <person name="Gheorghe I."/>
            <person name="Otelea D."/>
            <person name="Chifiriuc M.C."/>
        </authorList>
    </citation>
    <scope>NUCLEOTIDE SEQUENCE</scope>
    <source>
        <strain evidence="1">RADAR41</strain>
    </source>
</reference>
<comment type="caution">
    <text evidence="1">The sequence shown here is derived from an EMBL/GenBank/DDBJ whole genome shotgun (WGS) entry which is preliminary data.</text>
</comment>
<dbReference type="RefSeq" id="WP_032419200.1">
    <property type="nucleotide sequence ID" value="NZ_CABFWS010000001.1"/>
</dbReference>
<gene>
    <name evidence="1" type="ORF">GJD85_07970</name>
</gene>
<dbReference type="EMBL" id="WMIM01000004">
    <property type="protein sequence ID" value="MTF90137.1"/>
    <property type="molecule type" value="Genomic_DNA"/>
</dbReference>